<feature type="transmembrane region" description="Helical" evidence="1">
    <location>
        <begin position="176"/>
        <end position="193"/>
    </location>
</feature>
<feature type="transmembrane region" description="Helical" evidence="1">
    <location>
        <begin position="150"/>
        <end position="170"/>
    </location>
</feature>
<dbReference type="EMBL" id="OX451736">
    <property type="protein sequence ID" value="CAI8588106.1"/>
    <property type="molecule type" value="Genomic_DNA"/>
</dbReference>
<evidence type="ECO:0000313" key="3">
    <source>
        <dbReference type="Proteomes" id="UP001157006"/>
    </source>
</evidence>
<gene>
    <name evidence="2" type="ORF">VFH_I331760</name>
</gene>
<reference evidence="2 3" key="1">
    <citation type="submission" date="2023-01" db="EMBL/GenBank/DDBJ databases">
        <authorList>
            <person name="Kreplak J."/>
        </authorList>
    </citation>
    <scope>NUCLEOTIDE SEQUENCE [LARGE SCALE GENOMIC DNA]</scope>
</reference>
<keyword evidence="1" id="KW-0812">Transmembrane</keyword>
<dbReference type="AlphaFoldDB" id="A0AAV0YQX3"/>
<evidence type="ECO:0000256" key="1">
    <source>
        <dbReference type="SAM" id="Phobius"/>
    </source>
</evidence>
<name>A0AAV0YQX3_VICFA</name>
<protein>
    <submittedName>
        <fullName evidence="2">Uncharacterized protein</fullName>
    </submittedName>
</protein>
<keyword evidence="1" id="KW-0472">Membrane</keyword>
<dbReference type="Proteomes" id="UP001157006">
    <property type="component" value="Chromosome 1L"/>
</dbReference>
<evidence type="ECO:0000313" key="2">
    <source>
        <dbReference type="EMBL" id="CAI8588106.1"/>
    </source>
</evidence>
<proteinExistence type="predicted"/>
<keyword evidence="3" id="KW-1185">Reference proteome</keyword>
<accession>A0AAV0YQX3</accession>
<keyword evidence="1" id="KW-1133">Transmembrane helix</keyword>
<organism evidence="2 3">
    <name type="scientific">Vicia faba</name>
    <name type="common">Broad bean</name>
    <name type="synonym">Faba vulgaris</name>
    <dbReference type="NCBI Taxonomy" id="3906"/>
    <lineage>
        <taxon>Eukaryota</taxon>
        <taxon>Viridiplantae</taxon>
        <taxon>Streptophyta</taxon>
        <taxon>Embryophyta</taxon>
        <taxon>Tracheophyta</taxon>
        <taxon>Spermatophyta</taxon>
        <taxon>Magnoliopsida</taxon>
        <taxon>eudicotyledons</taxon>
        <taxon>Gunneridae</taxon>
        <taxon>Pentapetalae</taxon>
        <taxon>rosids</taxon>
        <taxon>fabids</taxon>
        <taxon>Fabales</taxon>
        <taxon>Fabaceae</taxon>
        <taxon>Papilionoideae</taxon>
        <taxon>50 kb inversion clade</taxon>
        <taxon>NPAAA clade</taxon>
        <taxon>Hologalegina</taxon>
        <taxon>IRL clade</taxon>
        <taxon>Fabeae</taxon>
        <taxon>Vicia</taxon>
    </lineage>
</organism>
<sequence length="199" mass="23427">ITGFHPISILPPLCQTILVVKHQFGKRFVYKAPKFRALTRISRRPIKPIIFLWMDFFTLAYFDWLLIPLMFQAAIKSMVLKRFSPSSCILSFTRWVWFIHIQNKERILCIDDNPFLFLQIIPFSSSSNLLKTLMLVLFFLLWLNVRFDISLLPACPMFLALLSGMSNPFVMVANDWFPLIMHLVFHLPFLLIFKLDGIR</sequence>
<feature type="transmembrane region" description="Helical" evidence="1">
    <location>
        <begin position="120"/>
        <end position="143"/>
    </location>
</feature>
<feature type="non-terminal residue" evidence="2">
    <location>
        <position position="1"/>
    </location>
</feature>
<feature type="transmembrane region" description="Helical" evidence="1">
    <location>
        <begin position="50"/>
        <end position="71"/>
    </location>
</feature>